<organism evidence="9 10">
    <name type="scientific">Silvibacterium bohemicum</name>
    <dbReference type="NCBI Taxonomy" id="1577686"/>
    <lineage>
        <taxon>Bacteria</taxon>
        <taxon>Pseudomonadati</taxon>
        <taxon>Acidobacteriota</taxon>
        <taxon>Terriglobia</taxon>
        <taxon>Terriglobales</taxon>
        <taxon>Acidobacteriaceae</taxon>
        <taxon>Silvibacterium</taxon>
    </lineage>
</organism>
<dbReference type="EC" id="4.1.1.5" evidence="4"/>
<sequence>MPMLNIPIPRSLEIALANQARSTGQSVAQLVSSTLAHCLNVPLHTLFQVSTSGALVKGVYEGAVSAGVLKQHGNFGLGTFEDLDGEMAILDGHIYQAKGDGTVVEVPLSSLDGAAPL</sequence>
<keyword evidence="8 9" id="KW-0456">Lyase</keyword>
<evidence type="ECO:0000313" key="10">
    <source>
        <dbReference type="Proteomes" id="UP000538666"/>
    </source>
</evidence>
<evidence type="ECO:0000256" key="3">
    <source>
        <dbReference type="ARBA" id="ARBA00007106"/>
    </source>
</evidence>
<evidence type="ECO:0000256" key="2">
    <source>
        <dbReference type="ARBA" id="ARBA00005170"/>
    </source>
</evidence>
<reference evidence="9 10" key="1">
    <citation type="submission" date="2020-08" db="EMBL/GenBank/DDBJ databases">
        <title>Genomic Encyclopedia of Type Strains, Phase IV (KMG-IV): sequencing the most valuable type-strain genomes for metagenomic binning, comparative biology and taxonomic classification.</title>
        <authorList>
            <person name="Goeker M."/>
        </authorList>
    </citation>
    <scope>NUCLEOTIDE SEQUENCE [LARGE SCALE GENOMIC DNA]</scope>
    <source>
        <strain evidence="9 10">DSM 103733</strain>
    </source>
</reference>
<dbReference type="Proteomes" id="UP000538666">
    <property type="component" value="Unassembled WGS sequence"/>
</dbReference>
<evidence type="ECO:0000313" key="9">
    <source>
        <dbReference type="EMBL" id="MBB6147440.1"/>
    </source>
</evidence>
<dbReference type="GO" id="GO:0045151">
    <property type="term" value="P:acetoin biosynthetic process"/>
    <property type="evidence" value="ECO:0007669"/>
    <property type="project" value="UniProtKB-KW"/>
</dbReference>
<dbReference type="GO" id="GO:0047605">
    <property type="term" value="F:acetolactate decarboxylase activity"/>
    <property type="evidence" value="ECO:0007669"/>
    <property type="project" value="UniProtKB-EC"/>
</dbReference>
<dbReference type="PANTHER" id="PTHR35524">
    <property type="entry name" value="ALPHA-ACETOLACTATE DECARBOXYLASE"/>
    <property type="match status" value="1"/>
</dbReference>
<comment type="caution">
    <text evidence="9">The sequence shown here is derived from an EMBL/GenBank/DDBJ whole genome shotgun (WGS) entry which is preliminary data.</text>
</comment>
<evidence type="ECO:0000256" key="6">
    <source>
        <dbReference type="ARBA" id="ARBA00022793"/>
    </source>
</evidence>
<dbReference type="InterPro" id="IPR005128">
    <property type="entry name" value="Acetolactate_a_deCO2ase"/>
</dbReference>
<dbReference type="EMBL" id="JACHEK010000016">
    <property type="protein sequence ID" value="MBB6147440.1"/>
    <property type="molecule type" value="Genomic_DNA"/>
</dbReference>
<comment type="similarity">
    <text evidence="3">Belongs to the alpha-acetolactate decarboxylase family.</text>
</comment>
<protein>
    <recommendedName>
        <fullName evidence="5">Alpha-acetolactate decarboxylase</fullName>
        <ecNumber evidence="4">4.1.1.5</ecNumber>
    </recommendedName>
</protein>
<keyword evidence="10" id="KW-1185">Reference proteome</keyword>
<evidence type="ECO:0000256" key="4">
    <source>
        <dbReference type="ARBA" id="ARBA00013204"/>
    </source>
</evidence>
<comment type="catalytic activity">
    <reaction evidence="1">
        <text>(2S)-2-acetolactate + H(+) = (R)-acetoin + CO2</text>
        <dbReference type="Rhea" id="RHEA:21580"/>
        <dbReference type="ChEBI" id="CHEBI:15378"/>
        <dbReference type="ChEBI" id="CHEBI:15686"/>
        <dbReference type="ChEBI" id="CHEBI:16526"/>
        <dbReference type="ChEBI" id="CHEBI:58476"/>
        <dbReference type="EC" id="4.1.1.5"/>
    </reaction>
</comment>
<evidence type="ECO:0000256" key="5">
    <source>
        <dbReference type="ARBA" id="ARBA00020164"/>
    </source>
</evidence>
<dbReference type="PANTHER" id="PTHR35524:SF1">
    <property type="entry name" value="ALPHA-ACETOLACTATE DECARBOXYLASE"/>
    <property type="match status" value="1"/>
</dbReference>
<evidence type="ECO:0000256" key="7">
    <source>
        <dbReference type="ARBA" id="ARBA00023061"/>
    </source>
</evidence>
<keyword evidence="7" id="KW-0005">Acetoin biosynthesis</keyword>
<dbReference type="AlphaFoldDB" id="A0A841K207"/>
<keyword evidence="6" id="KW-0210">Decarboxylase</keyword>
<dbReference type="Pfam" id="PF03306">
    <property type="entry name" value="AAL_decarboxy"/>
    <property type="match status" value="1"/>
</dbReference>
<dbReference type="Gene3D" id="3.30.1330.80">
    <property type="entry name" value="Hypothetical protein, similar to alpha- acetolactate decarboxylase, domain 2"/>
    <property type="match status" value="1"/>
</dbReference>
<dbReference type="UniPathway" id="UPA00626">
    <property type="reaction ID" value="UER00678"/>
</dbReference>
<dbReference type="SUPFAM" id="SSF117856">
    <property type="entry name" value="AF0104/ALDC/Ptd012-like"/>
    <property type="match status" value="1"/>
</dbReference>
<evidence type="ECO:0000256" key="1">
    <source>
        <dbReference type="ARBA" id="ARBA00001784"/>
    </source>
</evidence>
<comment type="pathway">
    <text evidence="2">Polyol metabolism; (R,R)-butane-2,3-diol biosynthesis; (R,R)-butane-2,3-diol from pyruvate: step 2/3.</text>
</comment>
<dbReference type="RefSeq" id="WP_197081926.1">
    <property type="nucleotide sequence ID" value="NZ_JACHEK010000016.1"/>
</dbReference>
<name>A0A841K207_9BACT</name>
<gene>
    <name evidence="9" type="ORF">HNQ77_005438</name>
</gene>
<proteinExistence type="inferred from homology"/>
<evidence type="ECO:0000256" key="8">
    <source>
        <dbReference type="ARBA" id="ARBA00023239"/>
    </source>
</evidence>
<accession>A0A841K207</accession>